<feature type="transmembrane region" description="Helical" evidence="5">
    <location>
        <begin position="230"/>
        <end position="251"/>
    </location>
</feature>
<feature type="transmembrane region" description="Helical" evidence="5">
    <location>
        <begin position="174"/>
        <end position="192"/>
    </location>
</feature>
<dbReference type="Proteomes" id="UP000887577">
    <property type="component" value="Unplaced"/>
</dbReference>
<feature type="transmembrane region" description="Helical" evidence="5">
    <location>
        <begin position="69"/>
        <end position="88"/>
    </location>
</feature>
<feature type="transmembrane region" description="Helical" evidence="5">
    <location>
        <begin position="135"/>
        <end position="154"/>
    </location>
</feature>
<dbReference type="CDD" id="cd17399">
    <property type="entry name" value="MFS_MFSD7"/>
    <property type="match status" value="1"/>
</dbReference>
<feature type="transmembrane region" description="Helical" evidence="5">
    <location>
        <begin position="353"/>
        <end position="370"/>
    </location>
</feature>
<evidence type="ECO:0000256" key="3">
    <source>
        <dbReference type="ARBA" id="ARBA00022989"/>
    </source>
</evidence>
<keyword evidence="6" id="KW-1185">Reference proteome</keyword>
<feature type="transmembrane region" description="Helical" evidence="5">
    <location>
        <begin position="317"/>
        <end position="341"/>
    </location>
</feature>
<feature type="transmembrane region" description="Helical" evidence="5">
    <location>
        <begin position="108"/>
        <end position="128"/>
    </location>
</feature>
<evidence type="ECO:0000313" key="6">
    <source>
        <dbReference type="Proteomes" id="UP000887577"/>
    </source>
</evidence>
<dbReference type="PANTHER" id="PTHR10924">
    <property type="entry name" value="MAJOR FACILITATOR SUPERFAMILY PROTEIN-RELATED"/>
    <property type="match status" value="1"/>
</dbReference>
<keyword evidence="2 5" id="KW-0812">Transmembrane</keyword>
<dbReference type="AlphaFoldDB" id="A0A914Y546"/>
<feature type="transmembrane region" description="Helical" evidence="5">
    <location>
        <begin position="199"/>
        <end position="218"/>
    </location>
</feature>
<evidence type="ECO:0000256" key="4">
    <source>
        <dbReference type="ARBA" id="ARBA00023136"/>
    </source>
</evidence>
<feature type="transmembrane region" description="Helical" evidence="5">
    <location>
        <begin position="462"/>
        <end position="485"/>
    </location>
</feature>
<evidence type="ECO:0000256" key="1">
    <source>
        <dbReference type="ARBA" id="ARBA00004141"/>
    </source>
</evidence>
<protein>
    <submittedName>
        <fullName evidence="7">Major facilitator superfamily (MFS) profile domain-containing protein</fullName>
    </submittedName>
</protein>
<dbReference type="PANTHER" id="PTHR10924:SF6">
    <property type="entry name" value="SOLUTE CARRIER FAMILY 49 MEMBER A3"/>
    <property type="match status" value="1"/>
</dbReference>
<dbReference type="WBParaSite" id="PSU_v2.g13894.t1">
    <property type="protein sequence ID" value="PSU_v2.g13894.t1"/>
    <property type="gene ID" value="PSU_v2.g13894"/>
</dbReference>
<dbReference type="InterPro" id="IPR011701">
    <property type="entry name" value="MFS"/>
</dbReference>
<evidence type="ECO:0000313" key="7">
    <source>
        <dbReference type="WBParaSite" id="PSU_v2.g13894.t1"/>
    </source>
</evidence>
<keyword evidence="3 5" id="KW-1133">Transmembrane helix</keyword>
<feature type="transmembrane region" description="Helical" evidence="5">
    <location>
        <begin position="376"/>
        <end position="395"/>
    </location>
</feature>
<dbReference type="SUPFAM" id="SSF103473">
    <property type="entry name" value="MFS general substrate transporter"/>
    <property type="match status" value="1"/>
</dbReference>
<accession>A0A914Y546</accession>
<evidence type="ECO:0000256" key="5">
    <source>
        <dbReference type="SAM" id="Phobius"/>
    </source>
</evidence>
<organism evidence="6 7">
    <name type="scientific">Panagrolaimus superbus</name>
    <dbReference type="NCBI Taxonomy" id="310955"/>
    <lineage>
        <taxon>Eukaryota</taxon>
        <taxon>Metazoa</taxon>
        <taxon>Ecdysozoa</taxon>
        <taxon>Nematoda</taxon>
        <taxon>Chromadorea</taxon>
        <taxon>Rhabditida</taxon>
        <taxon>Tylenchina</taxon>
        <taxon>Panagrolaimomorpha</taxon>
        <taxon>Panagrolaimoidea</taxon>
        <taxon>Panagrolaimidae</taxon>
        <taxon>Panagrolaimus</taxon>
    </lineage>
</organism>
<comment type="subcellular location">
    <subcellularLocation>
        <location evidence="1">Membrane</location>
        <topology evidence="1">Multi-pass membrane protein</topology>
    </subcellularLocation>
</comment>
<name>A0A914Y546_9BILA</name>
<dbReference type="GO" id="GO:0022857">
    <property type="term" value="F:transmembrane transporter activity"/>
    <property type="evidence" value="ECO:0007669"/>
    <property type="project" value="InterPro"/>
</dbReference>
<dbReference type="Gene3D" id="1.20.1250.20">
    <property type="entry name" value="MFS general substrate transporter like domains"/>
    <property type="match status" value="2"/>
</dbReference>
<sequence length="519" mass="56075">MAHAVSGDSASALLGAASHKEDEQLILSTSAESETKTIDPIAAKRALSTMDEEEPAQARLVLKVYSRRWIVLLVVALLNNSNTMSWIAFAPIANNVDSFYNRASATNWFSMIYMICTIPVGIIAMWAGRFLGLRWAILIAAWANGLGGLIRLGSTWLDPSLRFPVGITGQAISAIAYPFIMFLPTKVAAAWFPDSQRALATTIGIMSNPLGVLMANLLSPLVCRTPADVLYVNLMTAIPSVIACIIASIAITRSEPKHPPTISAGQKQMDFFAGVKSCFTNKEYLILLLVMGGGIGLFNCLYTVMQQLLCPYGYSNSFSGYCAALMIVGGIFGATGAGIFVDRTKKFQETLKVAMGVAVLFGVIFLQLVQHPGLKSFILGTCFLFGVMGLATYPVGLELSAECAFPVSETTSTGLIVLSGQVQSVIYVAVMSMLAKPLTGKNADYQVCKVEGDEEATAARNWYMSNIVMSIVAAVLFFILVIFFYPKYRRMEAEKAHGIVPKDDEQSHVANAELEPLKA</sequence>
<evidence type="ECO:0000256" key="2">
    <source>
        <dbReference type="ARBA" id="ARBA00022692"/>
    </source>
</evidence>
<keyword evidence="4 5" id="KW-0472">Membrane</keyword>
<dbReference type="InterPro" id="IPR036259">
    <property type="entry name" value="MFS_trans_sf"/>
</dbReference>
<proteinExistence type="predicted"/>
<dbReference type="Pfam" id="PF07690">
    <property type="entry name" value="MFS_1"/>
    <property type="match status" value="1"/>
</dbReference>
<dbReference type="InterPro" id="IPR049680">
    <property type="entry name" value="FLVCR1-2_SLC49-like"/>
</dbReference>
<feature type="transmembrane region" description="Helical" evidence="5">
    <location>
        <begin position="284"/>
        <end position="305"/>
    </location>
</feature>
<reference evidence="7" key="1">
    <citation type="submission" date="2022-11" db="UniProtKB">
        <authorList>
            <consortium name="WormBaseParasite"/>
        </authorList>
    </citation>
    <scope>IDENTIFICATION</scope>
</reference>
<dbReference type="GO" id="GO:0016020">
    <property type="term" value="C:membrane"/>
    <property type="evidence" value="ECO:0007669"/>
    <property type="project" value="UniProtKB-SubCell"/>
</dbReference>